<dbReference type="GO" id="GO:0045892">
    <property type="term" value="P:negative regulation of DNA-templated transcription"/>
    <property type="evidence" value="ECO:0007669"/>
    <property type="project" value="UniProtKB-ARBA"/>
</dbReference>
<dbReference type="InterPro" id="IPR003735">
    <property type="entry name" value="Metal_Tscrpt_repr"/>
</dbReference>
<dbReference type="AlphaFoldDB" id="A0A165U1W5"/>
<dbReference type="Proteomes" id="UP000076577">
    <property type="component" value="Unassembled WGS sequence"/>
</dbReference>
<dbReference type="EMBL" id="LMCB01000122">
    <property type="protein sequence ID" value="KZL09459.1"/>
    <property type="molecule type" value="Genomic_DNA"/>
</dbReference>
<protein>
    <submittedName>
        <fullName evidence="2">Copper-sensing transcriptional repressor CsoR</fullName>
    </submittedName>
</protein>
<comment type="caution">
    <text evidence="2">The sequence shown here is derived from an EMBL/GenBank/DDBJ whole genome shotgun (WGS) entry which is preliminary data.</text>
</comment>
<dbReference type="OrthoDB" id="9811244at2"/>
<keyword evidence="3" id="KW-1185">Reference proteome</keyword>
<sequence>MTQTHKHTSHQGVVNRLKRANGHLKSIIDMIEDGRPCTEIAQQIHAVERAVIQAKKTLIYDHLDHCLEDMVDNQEAASGQTIEEFKAISRYL</sequence>
<name>A0A165U1W5_9HYPH</name>
<gene>
    <name evidence="2" type="primary">csoR</name>
    <name evidence="2" type="ORF">PsAD2_04060</name>
</gene>
<evidence type="ECO:0000256" key="1">
    <source>
        <dbReference type="ARBA" id="ARBA00005260"/>
    </source>
</evidence>
<dbReference type="GO" id="GO:0003677">
    <property type="term" value="F:DNA binding"/>
    <property type="evidence" value="ECO:0007669"/>
    <property type="project" value="InterPro"/>
</dbReference>
<dbReference type="Pfam" id="PF02583">
    <property type="entry name" value="Trns_repr_metal"/>
    <property type="match status" value="1"/>
</dbReference>
<accession>A0A165U1W5</accession>
<evidence type="ECO:0000313" key="2">
    <source>
        <dbReference type="EMBL" id="KZL09459.1"/>
    </source>
</evidence>
<evidence type="ECO:0000313" key="3">
    <source>
        <dbReference type="Proteomes" id="UP000076577"/>
    </source>
</evidence>
<dbReference type="CDD" id="cd10154">
    <property type="entry name" value="NreA-like_DUF156"/>
    <property type="match status" value="1"/>
</dbReference>
<dbReference type="GO" id="GO:0046872">
    <property type="term" value="F:metal ion binding"/>
    <property type="evidence" value="ECO:0007669"/>
    <property type="project" value="InterPro"/>
</dbReference>
<proteinExistence type="inferred from homology"/>
<dbReference type="PATRIC" id="fig|989403.3.peg.4438"/>
<dbReference type="STRING" id="989403.SAMN05421798_103315"/>
<comment type="similarity">
    <text evidence="1">Belongs to the FrmR/RcnR family.</text>
</comment>
<dbReference type="Gene3D" id="1.20.58.1000">
    <property type="entry name" value="Metal-sensitive repressor, helix protomer"/>
    <property type="match status" value="1"/>
</dbReference>
<dbReference type="RefSeq" id="WP_068010059.1">
    <property type="nucleotide sequence ID" value="NZ_FOFM01000003.1"/>
</dbReference>
<dbReference type="InterPro" id="IPR038390">
    <property type="entry name" value="Metal_Tscrpt_repr_sf"/>
</dbReference>
<dbReference type="PANTHER" id="PTHR33677">
    <property type="entry name" value="TRANSCRIPTIONAL REPRESSOR FRMR-RELATED"/>
    <property type="match status" value="1"/>
</dbReference>
<organism evidence="2 3">
    <name type="scientific">Pseudovibrio axinellae</name>
    <dbReference type="NCBI Taxonomy" id="989403"/>
    <lineage>
        <taxon>Bacteria</taxon>
        <taxon>Pseudomonadati</taxon>
        <taxon>Pseudomonadota</taxon>
        <taxon>Alphaproteobacteria</taxon>
        <taxon>Hyphomicrobiales</taxon>
        <taxon>Stappiaceae</taxon>
        <taxon>Pseudovibrio</taxon>
    </lineage>
</organism>
<reference evidence="2 3" key="1">
    <citation type="journal article" date="2016" name="Front. Microbiol.">
        <title>Comparative Genomic Analysis Reveals a Diverse Repertoire of Genes Involved in Prokaryote-Eukaryote Interactions within the Pseudovibrio Genus.</title>
        <authorList>
            <person name="Romano S."/>
            <person name="Fernandez-Guerra A."/>
            <person name="Reen F.J."/>
            <person name="Glockner F.O."/>
            <person name="Crowley S.P."/>
            <person name="O'Sullivan O."/>
            <person name="Cotter P.D."/>
            <person name="Adams C."/>
            <person name="Dobson A.D."/>
            <person name="O'Gara F."/>
        </authorList>
    </citation>
    <scope>NUCLEOTIDE SEQUENCE [LARGE SCALE GENOMIC DNA]</scope>
    <source>
        <strain evidence="2 3">Ad2</strain>
    </source>
</reference>